<dbReference type="PANTHER" id="PTHR43840:SF11">
    <property type="entry name" value="CATION DIFFUSION FACILITATOR 10"/>
    <property type="match status" value="1"/>
</dbReference>
<evidence type="ECO:0000313" key="8">
    <source>
        <dbReference type="EMBL" id="KAF9744201.1"/>
    </source>
</evidence>
<reference evidence="8" key="1">
    <citation type="submission" date="2020-10" db="EMBL/GenBank/DDBJ databases">
        <title>High-Quality Genome Resource of Clonostachys rosea strain S41 by Oxford Nanopore Long-Read Sequencing.</title>
        <authorList>
            <person name="Wang H."/>
        </authorList>
    </citation>
    <scope>NUCLEOTIDE SEQUENCE</scope>
    <source>
        <strain evidence="8">S41</strain>
    </source>
</reference>
<feature type="transmembrane region" description="Helical" evidence="6">
    <location>
        <begin position="118"/>
        <end position="140"/>
    </location>
</feature>
<keyword evidence="5 6" id="KW-0472">Membrane</keyword>
<feature type="domain" description="Cation efflux protein transmembrane" evidence="7">
    <location>
        <begin position="49"/>
        <end position="131"/>
    </location>
</feature>
<feature type="transmembrane region" description="Helical" evidence="6">
    <location>
        <begin position="45"/>
        <end position="68"/>
    </location>
</feature>
<proteinExistence type="predicted"/>
<dbReference type="GO" id="GO:0008324">
    <property type="term" value="F:monoatomic cation transmembrane transporter activity"/>
    <property type="evidence" value="ECO:0007669"/>
    <property type="project" value="InterPro"/>
</dbReference>
<evidence type="ECO:0000256" key="3">
    <source>
        <dbReference type="ARBA" id="ARBA00022692"/>
    </source>
</evidence>
<dbReference type="GO" id="GO:0016020">
    <property type="term" value="C:membrane"/>
    <property type="evidence" value="ECO:0007669"/>
    <property type="project" value="UniProtKB-SubCell"/>
</dbReference>
<keyword evidence="4 6" id="KW-1133">Transmembrane helix</keyword>
<feature type="transmembrane region" description="Helical" evidence="6">
    <location>
        <begin position="80"/>
        <end position="98"/>
    </location>
</feature>
<keyword evidence="3 6" id="KW-0812">Transmembrane</keyword>
<evidence type="ECO:0000256" key="4">
    <source>
        <dbReference type="ARBA" id="ARBA00022989"/>
    </source>
</evidence>
<keyword evidence="2" id="KW-0813">Transport</keyword>
<name>A0A8H7K659_BIOOC</name>
<dbReference type="Gene3D" id="1.20.1510.10">
    <property type="entry name" value="Cation efflux protein transmembrane domain"/>
    <property type="match status" value="1"/>
</dbReference>
<evidence type="ECO:0000313" key="9">
    <source>
        <dbReference type="Proteomes" id="UP000616885"/>
    </source>
</evidence>
<dbReference type="AlphaFoldDB" id="A0A8H7K659"/>
<dbReference type="Pfam" id="PF01545">
    <property type="entry name" value="Cation_efflux"/>
    <property type="match status" value="1"/>
</dbReference>
<sequence length="150" mass="16448">MNPDPDEDGDQERSGGLQHVAGCVGELLSEDEKARRQKAANKAKWAINVNVAVNVLLLAGKAFAVFTTGSLSLMTSLVDSALDLLCTLIVWSTNRLVLWRLNALQKHFPVGRRRLEPLGILVFSVIMVIFGDIITLIIIGRGISIRLKED</sequence>
<dbReference type="InterPro" id="IPR050291">
    <property type="entry name" value="CDF_Transporter"/>
</dbReference>
<comment type="subcellular location">
    <subcellularLocation>
        <location evidence="1">Membrane</location>
        <topology evidence="1">Multi-pass membrane protein</topology>
    </subcellularLocation>
</comment>
<dbReference type="EMBL" id="JADCTT010000015">
    <property type="protein sequence ID" value="KAF9744201.1"/>
    <property type="molecule type" value="Genomic_DNA"/>
</dbReference>
<dbReference type="GO" id="GO:0098771">
    <property type="term" value="P:inorganic ion homeostasis"/>
    <property type="evidence" value="ECO:0007669"/>
    <property type="project" value="UniProtKB-ARBA"/>
</dbReference>
<dbReference type="PANTHER" id="PTHR43840">
    <property type="entry name" value="MITOCHONDRIAL METAL TRANSPORTER 1-RELATED"/>
    <property type="match status" value="1"/>
</dbReference>
<accession>A0A8H7K659</accession>
<comment type="caution">
    <text evidence="8">The sequence shown here is derived from an EMBL/GenBank/DDBJ whole genome shotgun (WGS) entry which is preliminary data.</text>
</comment>
<dbReference type="Proteomes" id="UP000616885">
    <property type="component" value="Unassembled WGS sequence"/>
</dbReference>
<protein>
    <recommendedName>
        <fullName evidence="7">Cation efflux protein transmembrane domain-containing protein</fullName>
    </recommendedName>
</protein>
<gene>
    <name evidence="8" type="ORF">IM811_005781</name>
</gene>
<dbReference type="InterPro" id="IPR027469">
    <property type="entry name" value="Cation_efflux_TMD_sf"/>
</dbReference>
<dbReference type="SUPFAM" id="SSF161111">
    <property type="entry name" value="Cation efflux protein transmembrane domain-like"/>
    <property type="match status" value="1"/>
</dbReference>
<dbReference type="GO" id="GO:0030003">
    <property type="term" value="P:intracellular monoatomic cation homeostasis"/>
    <property type="evidence" value="ECO:0007669"/>
    <property type="project" value="UniProtKB-ARBA"/>
</dbReference>
<dbReference type="InterPro" id="IPR058533">
    <property type="entry name" value="Cation_efflux_TM"/>
</dbReference>
<evidence type="ECO:0000256" key="6">
    <source>
        <dbReference type="SAM" id="Phobius"/>
    </source>
</evidence>
<evidence type="ECO:0000256" key="1">
    <source>
        <dbReference type="ARBA" id="ARBA00004141"/>
    </source>
</evidence>
<evidence type="ECO:0000256" key="2">
    <source>
        <dbReference type="ARBA" id="ARBA00022448"/>
    </source>
</evidence>
<organism evidence="8 9">
    <name type="scientific">Bionectria ochroleuca</name>
    <name type="common">Gliocladium roseum</name>
    <dbReference type="NCBI Taxonomy" id="29856"/>
    <lineage>
        <taxon>Eukaryota</taxon>
        <taxon>Fungi</taxon>
        <taxon>Dikarya</taxon>
        <taxon>Ascomycota</taxon>
        <taxon>Pezizomycotina</taxon>
        <taxon>Sordariomycetes</taxon>
        <taxon>Hypocreomycetidae</taxon>
        <taxon>Hypocreales</taxon>
        <taxon>Bionectriaceae</taxon>
        <taxon>Clonostachys</taxon>
    </lineage>
</organism>
<evidence type="ECO:0000256" key="5">
    <source>
        <dbReference type="ARBA" id="ARBA00023136"/>
    </source>
</evidence>
<evidence type="ECO:0000259" key="7">
    <source>
        <dbReference type="Pfam" id="PF01545"/>
    </source>
</evidence>